<gene>
    <name evidence="4" type="ORF">KL946_004040</name>
</gene>
<dbReference type="NCBIfam" id="TIGR01066">
    <property type="entry name" value="rplM_bact"/>
    <property type="match status" value="1"/>
</dbReference>
<dbReference type="PANTHER" id="PTHR11545">
    <property type="entry name" value="RIBOSOMAL PROTEIN L13"/>
    <property type="match status" value="1"/>
</dbReference>
<dbReference type="Pfam" id="PF00572">
    <property type="entry name" value="Ribosomal_L13"/>
    <property type="match status" value="1"/>
</dbReference>
<evidence type="ECO:0000313" key="4">
    <source>
        <dbReference type="EMBL" id="KAG7763224.1"/>
    </source>
</evidence>
<dbReference type="HAMAP" id="MF_01366">
    <property type="entry name" value="Ribosomal_uL13"/>
    <property type="match status" value="1"/>
</dbReference>
<dbReference type="Proteomes" id="UP000697297">
    <property type="component" value="Unassembled WGS sequence"/>
</dbReference>
<keyword evidence="5" id="KW-1185">Reference proteome</keyword>
<sequence length="182" mass="20738">MFLRRRSAASAADTGSSAGRIWHHVDLAADKRTLGRLASQIAITLIGKHKPIPHETQDAGDYVVVSNAQFLRVTGNKLNNKTYWSHSTRPGSGKATPMKKIIKDYGYGEVIRRAVSKMLPKNKHRWTRLNRLKVYDGSDHPYKQNLIAFADQQPVVLEKVKKLEEKTKLLEEYEKQMSEKKI</sequence>
<dbReference type="SUPFAM" id="SSF52161">
    <property type="entry name" value="Ribosomal protein L13"/>
    <property type="match status" value="1"/>
</dbReference>
<dbReference type="Gene3D" id="3.90.1180.10">
    <property type="entry name" value="Ribosomal protein L13"/>
    <property type="match status" value="1"/>
</dbReference>
<evidence type="ECO:0008006" key="6">
    <source>
        <dbReference type="Google" id="ProtNLM"/>
    </source>
</evidence>
<reference evidence="4 5" key="1">
    <citation type="journal article" date="2021" name="G3 (Bethesda)">
        <title>Genomic diversity, chromosomal rearrangements, and interspecies hybridization in the ogataea polymorpha species complex.</title>
        <authorList>
            <person name="Hanson S.J."/>
            <person name="Cinneide E.O."/>
            <person name="Salzberg L.I."/>
            <person name="Wolfe K.H."/>
            <person name="McGowan J."/>
            <person name="Fitzpatrick D.A."/>
            <person name="Matlin K."/>
        </authorList>
    </citation>
    <scope>NUCLEOTIDE SEQUENCE [LARGE SCALE GENOMIC DNA]</scope>
    <source>
        <strain evidence="4">81-436-3</strain>
    </source>
</reference>
<evidence type="ECO:0000256" key="1">
    <source>
        <dbReference type="ARBA" id="ARBA00006227"/>
    </source>
</evidence>
<proteinExistence type="inferred from homology"/>
<keyword evidence="3" id="KW-0687">Ribonucleoprotein</keyword>
<name>A0ABQ7RCM7_9ASCO</name>
<dbReference type="InterPro" id="IPR005823">
    <property type="entry name" value="Ribosomal_uL13_bac-type"/>
</dbReference>
<keyword evidence="2" id="KW-0689">Ribosomal protein</keyword>
<evidence type="ECO:0000313" key="5">
    <source>
        <dbReference type="Proteomes" id="UP000697297"/>
    </source>
</evidence>
<accession>A0ABQ7RCM7</accession>
<evidence type="ECO:0000256" key="3">
    <source>
        <dbReference type="ARBA" id="ARBA00023274"/>
    </source>
</evidence>
<dbReference type="InterPro" id="IPR036899">
    <property type="entry name" value="Ribosomal_uL13_sf"/>
</dbReference>
<dbReference type="PANTHER" id="PTHR11545:SF2">
    <property type="entry name" value="LARGE RIBOSOMAL SUBUNIT PROTEIN UL13M"/>
    <property type="match status" value="1"/>
</dbReference>
<comment type="similarity">
    <text evidence="1">Belongs to the universal ribosomal protein uL13 family.</text>
</comment>
<dbReference type="EMBL" id="JAHLUN010000011">
    <property type="protein sequence ID" value="KAG7763224.1"/>
    <property type="molecule type" value="Genomic_DNA"/>
</dbReference>
<comment type="caution">
    <text evidence="4">The sequence shown here is derived from an EMBL/GenBank/DDBJ whole genome shotgun (WGS) entry which is preliminary data.</text>
</comment>
<protein>
    <recommendedName>
        <fullName evidence="6">Ribosomal protein L13</fullName>
    </recommendedName>
</protein>
<dbReference type="InterPro" id="IPR005822">
    <property type="entry name" value="Ribosomal_uL13"/>
</dbReference>
<organism evidence="4 5">
    <name type="scientific">Ogataea haglerorum</name>
    <dbReference type="NCBI Taxonomy" id="1937702"/>
    <lineage>
        <taxon>Eukaryota</taxon>
        <taxon>Fungi</taxon>
        <taxon>Dikarya</taxon>
        <taxon>Ascomycota</taxon>
        <taxon>Saccharomycotina</taxon>
        <taxon>Pichiomycetes</taxon>
        <taxon>Pichiales</taxon>
        <taxon>Pichiaceae</taxon>
        <taxon>Ogataea</taxon>
    </lineage>
</organism>
<dbReference type="PIRSF" id="PIRSF002181">
    <property type="entry name" value="Ribosomal_L13"/>
    <property type="match status" value="1"/>
</dbReference>
<evidence type="ECO:0000256" key="2">
    <source>
        <dbReference type="ARBA" id="ARBA00022980"/>
    </source>
</evidence>
<dbReference type="CDD" id="cd00392">
    <property type="entry name" value="Ribosomal_L13"/>
    <property type="match status" value="1"/>
</dbReference>